<dbReference type="AlphaFoldDB" id="A0A8H3H703"/>
<name>A0A8H3H703_9AGAM</name>
<evidence type="ECO:0000313" key="3">
    <source>
        <dbReference type="Proteomes" id="UP000663861"/>
    </source>
</evidence>
<proteinExistence type="predicted"/>
<organism evidence="2 3">
    <name type="scientific">Rhizoctonia solani</name>
    <dbReference type="NCBI Taxonomy" id="456999"/>
    <lineage>
        <taxon>Eukaryota</taxon>
        <taxon>Fungi</taxon>
        <taxon>Dikarya</taxon>
        <taxon>Basidiomycota</taxon>
        <taxon>Agaricomycotina</taxon>
        <taxon>Agaricomycetes</taxon>
        <taxon>Cantharellales</taxon>
        <taxon>Ceratobasidiaceae</taxon>
        <taxon>Rhizoctonia</taxon>
    </lineage>
</organism>
<accession>A0A8H3H703</accession>
<evidence type="ECO:0000313" key="2">
    <source>
        <dbReference type="EMBL" id="CAE6487297.1"/>
    </source>
</evidence>
<dbReference type="Proteomes" id="UP000663861">
    <property type="component" value="Unassembled WGS sequence"/>
</dbReference>
<reference evidence="2" key="1">
    <citation type="submission" date="2021-01" db="EMBL/GenBank/DDBJ databases">
        <authorList>
            <person name="Kaushik A."/>
        </authorList>
    </citation>
    <scope>NUCLEOTIDE SEQUENCE</scope>
    <source>
        <strain evidence="2">AG4-RS23</strain>
    </source>
</reference>
<comment type="caution">
    <text evidence="2">The sequence shown here is derived from an EMBL/GenBank/DDBJ whole genome shotgun (WGS) entry which is preliminary data.</text>
</comment>
<protein>
    <submittedName>
        <fullName evidence="2">Uncharacterized protein</fullName>
    </submittedName>
</protein>
<dbReference type="EMBL" id="CAJMWY010002330">
    <property type="protein sequence ID" value="CAE6487297.1"/>
    <property type="molecule type" value="Genomic_DNA"/>
</dbReference>
<keyword evidence="1" id="KW-0732">Signal</keyword>
<sequence>MLFYPLSALLAATALAAPVKRDVPVQNCVMVASGSLVGAGGQQFYLSDDKAGVTYAGDNSTSFLVEFQSCDPNFTKYPNSGDGPYAGHIIVVSEQKCLEVPSYENYGSETYPLRLNDCYYSSDSGQFAFTFLKKGDDYYWKGDDYYWSGATMSDGSLVQNGEQGCTDGLFGYKTGENNAFIDSGSVDVTCASAANAKAFKIAP</sequence>
<feature type="chain" id="PRO_5034472992" evidence="1">
    <location>
        <begin position="17"/>
        <end position="203"/>
    </location>
</feature>
<feature type="signal peptide" evidence="1">
    <location>
        <begin position="1"/>
        <end position="16"/>
    </location>
</feature>
<gene>
    <name evidence="2" type="ORF">RDB_LOCUS106861</name>
</gene>
<evidence type="ECO:0000256" key="1">
    <source>
        <dbReference type="SAM" id="SignalP"/>
    </source>
</evidence>